<dbReference type="Proteomes" id="UP000887565">
    <property type="component" value="Unplaced"/>
</dbReference>
<organism evidence="1 2">
    <name type="scientific">Romanomermis culicivorax</name>
    <name type="common">Nematode worm</name>
    <dbReference type="NCBI Taxonomy" id="13658"/>
    <lineage>
        <taxon>Eukaryota</taxon>
        <taxon>Metazoa</taxon>
        <taxon>Ecdysozoa</taxon>
        <taxon>Nematoda</taxon>
        <taxon>Enoplea</taxon>
        <taxon>Dorylaimia</taxon>
        <taxon>Mermithida</taxon>
        <taxon>Mermithoidea</taxon>
        <taxon>Mermithidae</taxon>
        <taxon>Romanomermis</taxon>
    </lineage>
</organism>
<evidence type="ECO:0000313" key="2">
    <source>
        <dbReference type="WBParaSite" id="nRc.2.0.1.t01656-RA"/>
    </source>
</evidence>
<proteinExistence type="predicted"/>
<sequence length="67" mass="7641">MHDKCAVVYGAEFEFMTIMEPRSHLAPGFQAKKACCLFYDMSFSCIMLIGENCSKKQARVCPHVKYV</sequence>
<dbReference type="WBParaSite" id="nRc.2.0.1.t01656-RA">
    <property type="protein sequence ID" value="nRc.2.0.1.t01656-RA"/>
    <property type="gene ID" value="nRc.2.0.1.g01656"/>
</dbReference>
<keyword evidence="1" id="KW-1185">Reference proteome</keyword>
<protein>
    <submittedName>
        <fullName evidence="2">Uncharacterized protein</fullName>
    </submittedName>
</protein>
<name>A0A915HJZ5_ROMCU</name>
<evidence type="ECO:0000313" key="1">
    <source>
        <dbReference type="Proteomes" id="UP000887565"/>
    </source>
</evidence>
<accession>A0A915HJZ5</accession>
<reference evidence="2" key="1">
    <citation type="submission" date="2022-11" db="UniProtKB">
        <authorList>
            <consortium name="WormBaseParasite"/>
        </authorList>
    </citation>
    <scope>IDENTIFICATION</scope>
</reference>
<dbReference type="AlphaFoldDB" id="A0A915HJZ5"/>